<keyword evidence="6" id="KW-0175">Coiled coil</keyword>
<dbReference type="Proteomes" id="UP000562352">
    <property type="component" value="Unassembled WGS sequence"/>
</dbReference>
<dbReference type="NCBIfam" id="TIGR02937">
    <property type="entry name" value="sigma70-ECF"/>
    <property type="match status" value="1"/>
</dbReference>
<evidence type="ECO:0000259" key="7">
    <source>
        <dbReference type="Pfam" id="PF08281"/>
    </source>
</evidence>
<dbReference type="InterPro" id="IPR013324">
    <property type="entry name" value="RNA_pol_sigma_r3/r4-like"/>
</dbReference>
<keyword evidence="9" id="KW-1185">Reference proteome</keyword>
<dbReference type="InterPro" id="IPR036388">
    <property type="entry name" value="WH-like_DNA-bd_sf"/>
</dbReference>
<sequence>MSAPLPQPAGPSGLAAVQAPAVDEDLVAFFLRQRRPLRRYLRAQGCADSDCDDIVQDAFLIVRRRWPIIAYYDDPKAYLYKVAIRLWHRHAARTRRGGYRDDHEAYLTGMADPADPLAGVELSDRLTRWFRHLPDRQREVAALRLIADLSEVQTAQILGVSVGTVKSQLNAARTTLKQLKEREEHIERQQAGKEGVADER</sequence>
<dbReference type="PANTHER" id="PTHR43133">
    <property type="entry name" value="RNA POLYMERASE ECF-TYPE SIGMA FACTO"/>
    <property type="match status" value="1"/>
</dbReference>
<dbReference type="Gene3D" id="1.10.10.10">
    <property type="entry name" value="Winged helix-like DNA-binding domain superfamily/Winged helix DNA-binding domain"/>
    <property type="match status" value="1"/>
</dbReference>
<evidence type="ECO:0000313" key="9">
    <source>
        <dbReference type="Proteomes" id="UP000562352"/>
    </source>
</evidence>
<evidence type="ECO:0000256" key="6">
    <source>
        <dbReference type="SAM" id="Coils"/>
    </source>
</evidence>
<name>A0A841DEP4_PLAVE</name>
<dbReference type="CDD" id="cd06171">
    <property type="entry name" value="Sigma70_r4"/>
    <property type="match status" value="1"/>
</dbReference>
<protein>
    <submittedName>
        <fullName evidence="8">RNA polymerase sigma factor (Sigma-70 family)</fullName>
    </submittedName>
</protein>
<comment type="caution">
    <text evidence="8">The sequence shown here is derived from an EMBL/GenBank/DDBJ whole genome shotgun (WGS) entry which is preliminary data.</text>
</comment>
<evidence type="ECO:0000256" key="2">
    <source>
        <dbReference type="ARBA" id="ARBA00023015"/>
    </source>
</evidence>
<evidence type="ECO:0000256" key="3">
    <source>
        <dbReference type="ARBA" id="ARBA00023082"/>
    </source>
</evidence>
<keyword evidence="4" id="KW-0238">DNA-binding</keyword>
<dbReference type="Pfam" id="PF08281">
    <property type="entry name" value="Sigma70_r4_2"/>
    <property type="match status" value="1"/>
</dbReference>
<keyword evidence="5" id="KW-0804">Transcription</keyword>
<dbReference type="InterPro" id="IPR013325">
    <property type="entry name" value="RNA_pol_sigma_r2"/>
</dbReference>
<comment type="similarity">
    <text evidence="1">Belongs to the sigma-70 factor family. ECF subfamily.</text>
</comment>
<dbReference type="GO" id="GO:0003677">
    <property type="term" value="F:DNA binding"/>
    <property type="evidence" value="ECO:0007669"/>
    <property type="project" value="UniProtKB-KW"/>
</dbReference>
<dbReference type="AlphaFoldDB" id="A0A841DEP4"/>
<proteinExistence type="inferred from homology"/>
<evidence type="ECO:0000256" key="4">
    <source>
        <dbReference type="ARBA" id="ARBA00023125"/>
    </source>
</evidence>
<dbReference type="InterPro" id="IPR014284">
    <property type="entry name" value="RNA_pol_sigma-70_dom"/>
</dbReference>
<organism evidence="8 9">
    <name type="scientific">Planomonospora venezuelensis</name>
    <dbReference type="NCBI Taxonomy" id="1999"/>
    <lineage>
        <taxon>Bacteria</taxon>
        <taxon>Bacillati</taxon>
        <taxon>Actinomycetota</taxon>
        <taxon>Actinomycetes</taxon>
        <taxon>Streptosporangiales</taxon>
        <taxon>Streptosporangiaceae</taxon>
        <taxon>Planomonospora</taxon>
    </lineage>
</organism>
<dbReference type="SUPFAM" id="SSF88659">
    <property type="entry name" value="Sigma3 and sigma4 domains of RNA polymerase sigma factors"/>
    <property type="match status" value="1"/>
</dbReference>
<dbReference type="InterPro" id="IPR039425">
    <property type="entry name" value="RNA_pol_sigma-70-like"/>
</dbReference>
<accession>A0A841DEP4</accession>
<gene>
    <name evidence="8" type="ORF">FHS22_006535</name>
</gene>
<dbReference type="GO" id="GO:0006352">
    <property type="term" value="P:DNA-templated transcription initiation"/>
    <property type="evidence" value="ECO:0007669"/>
    <property type="project" value="InterPro"/>
</dbReference>
<dbReference type="PANTHER" id="PTHR43133:SF8">
    <property type="entry name" value="RNA POLYMERASE SIGMA FACTOR HI_1459-RELATED"/>
    <property type="match status" value="1"/>
</dbReference>
<dbReference type="SUPFAM" id="SSF88946">
    <property type="entry name" value="Sigma2 domain of RNA polymerase sigma factors"/>
    <property type="match status" value="1"/>
</dbReference>
<dbReference type="Gene3D" id="1.10.1740.10">
    <property type="match status" value="1"/>
</dbReference>
<reference evidence="8 9" key="1">
    <citation type="submission" date="2020-08" db="EMBL/GenBank/DDBJ databases">
        <title>Genomic Encyclopedia of Type Strains, Phase III (KMG-III): the genomes of soil and plant-associated and newly described type strains.</title>
        <authorList>
            <person name="Whitman W."/>
        </authorList>
    </citation>
    <scope>NUCLEOTIDE SEQUENCE [LARGE SCALE GENOMIC DNA]</scope>
    <source>
        <strain evidence="8 9">CECT 3303</strain>
    </source>
</reference>
<evidence type="ECO:0000256" key="1">
    <source>
        <dbReference type="ARBA" id="ARBA00010641"/>
    </source>
</evidence>
<evidence type="ECO:0000313" key="8">
    <source>
        <dbReference type="EMBL" id="MBB5967233.1"/>
    </source>
</evidence>
<dbReference type="GO" id="GO:0016987">
    <property type="term" value="F:sigma factor activity"/>
    <property type="evidence" value="ECO:0007669"/>
    <property type="project" value="UniProtKB-KW"/>
</dbReference>
<feature type="domain" description="RNA polymerase sigma factor 70 region 4 type 2" evidence="7">
    <location>
        <begin position="127"/>
        <end position="176"/>
    </location>
</feature>
<keyword evidence="3" id="KW-0731">Sigma factor</keyword>
<dbReference type="EMBL" id="JACHJJ010000030">
    <property type="protein sequence ID" value="MBB5967233.1"/>
    <property type="molecule type" value="Genomic_DNA"/>
</dbReference>
<keyword evidence="2" id="KW-0805">Transcription regulation</keyword>
<dbReference type="InterPro" id="IPR013249">
    <property type="entry name" value="RNA_pol_sigma70_r4_t2"/>
</dbReference>
<evidence type="ECO:0000256" key="5">
    <source>
        <dbReference type="ARBA" id="ARBA00023163"/>
    </source>
</evidence>
<feature type="coiled-coil region" evidence="6">
    <location>
        <begin position="162"/>
        <end position="189"/>
    </location>
</feature>
<dbReference type="RefSeq" id="WP_184947959.1">
    <property type="nucleotide sequence ID" value="NZ_BAAAWZ010000004.1"/>
</dbReference>